<organism evidence="1 2">
    <name type="scientific">Lindgomyces ingoldianus</name>
    <dbReference type="NCBI Taxonomy" id="673940"/>
    <lineage>
        <taxon>Eukaryota</taxon>
        <taxon>Fungi</taxon>
        <taxon>Dikarya</taxon>
        <taxon>Ascomycota</taxon>
        <taxon>Pezizomycotina</taxon>
        <taxon>Dothideomycetes</taxon>
        <taxon>Pleosporomycetidae</taxon>
        <taxon>Pleosporales</taxon>
        <taxon>Lindgomycetaceae</taxon>
        <taxon>Lindgomyces</taxon>
    </lineage>
</organism>
<protein>
    <submittedName>
        <fullName evidence="1">Uncharacterized protein</fullName>
    </submittedName>
</protein>
<gene>
    <name evidence="1" type="ORF">BDR25DRAFT_370629</name>
</gene>
<dbReference type="Proteomes" id="UP000799755">
    <property type="component" value="Unassembled WGS sequence"/>
</dbReference>
<evidence type="ECO:0000313" key="1">
    <source>
        <dbReference type="EMBL" id="KAF2476827.1"/>
    </source>
</evidence>
<accession>A0ACB6RES0</accession>
<name>A0ACB6RES0_9PLEO</name>
<proteinExistence type="predicted"/>
<keyword evidence="2" id="KW-1185">Reference proteome</keyword>
<evidence type="ECO:0000313" key="2">
    <source>
        <dbReference type="Proteomes" id="UP000799755"/>
    </source>
</evidence>
<sequence length="253" mass="27485">MKIISLLSLLGGLHGAAAHYVFAKLSLNGGPVSHVWQYIRNLTDGYAYSEINGYHGNFVPYYDMYDPNIRCGRGAAAHGPGTETLAVNAGDELAFFSTIRNEYTGVEEDTLISHEGPGQAYLSKSPAELDAYTGDGDWFKIGSVGAFNDTRWALISKPSMNFTIPKTTPPGKYLMRVEHIFSFSSKFNDTQFYVSCAQIDVKGPGGGNPGPLVKFPGAYDVFDHALWVPYHIGAIKAWNLTGYVAPGPSVWSG</sequence>
<reference evidence="1" key="1">
    <citation type="journal article" date="2020" name="Stud. Mycol.">
        <title>101 Dothideomycetes genomes: a test case for predicting lifestyles and emergence of pathogens.</title>
        <authorList>
            <person name="Haridas S."/>
            <person name="Albert R."/>
            <person name="Binder M."/>
            <person name="Bloem J."/>
            <person name="Labutti K."/>
            <person name="Salamov A."/>
            <person name="Andreopoulos B."/>
            <person name="Baker S."/>
            <person name="Barry K."/>
            <person name="Bills G."/>
            <person name="Bluhm B."/>
            <person name="Cannon C."/>
            <person name="Castanera R."/>
            <person name="Culley D."/>
            <person name="Daum C."/>
            <person name="Ezra D."/>
            <person name="Gonzalez J."/>
            <person name="Henrissat B."/>
            <person name="Kuo A."/>
            <person name="Liang C."/>
            <person name="Lipzen A."/>
            <person name="Lutzoni F."/>
            <person name="Magnuson J."/>
            <person name="Mondo S."/>
            <person name="Nolan M."/>
            <person name="Ohm R."/>
            <person name="Pangilinan J."/>
            <person name="Park H.-J."/>
            <person name="Ramirez L."/>
            <person name="Alfaro M."/>
            <person name="Sun H."/>
            <person name="Tritt A."/>
            <person name="Yoshinaga Y."/>
            <person name="Zwiers L.-H."/>
            <person name="Turgeon B."/>
            <person name="Goodwin S."/>
            <person name="Spatafora J."/>
            <person name="Crous P."/>
            <person name="Grigoriev I."/>
        </authorList>
    </citation>
    <scope>NUCLEOTIDE SEQUENCE</scope>
    <source>
        <strain evidence="1">ATCC 200398</strain>
    </source>
</reference>
<comment type="caution">
    <text evidence="1">The sequence shown here is derived from an EMBL/GenBank/DDBJ whole genome shotgun (WGS) entry which is preliminary data.</text>
</comment>
<dbReference type="EMBL" id="MU003493">
    <property type="protein sequence ID" value="KAF2476827.1"/>
    <property type="molecule type" value="Genomic_DNA"/>
</dbReference>